<name>A0A225AKR2_TALAT</name>
<keyword evidence="3" id="KW-1185">Reference proteome</keyword>
<feature type="compositionally biased region" description="Polar residues" evidence="1">
    <location>
        <begin position="166"/>
        <end position="177"/>
    </location>
</feature>
<feature type="compositionally biased region" description="Basic and acidic residues" evidence="1">
    <location>
        <begin position="142"/>
        <end position="151"/>
    </location>
</feature>
<feature type="region of interest" description="Disordered" evidence="1">
    <location>
        <begin position="459"/>
        <end position="480"/>
    </location>
</feature>
<evidence type="ECO:0000313" key="2">
    <source>
        <dbReference type="EMBL" id="OKL62122.1"/>
    </source>
</evidence>
<feature type="region of interest" description="Disordered" evidence="1">
    <location>
        <begin position="163"/>
        <end position="209"/>
    </location>
</feature>
<feature type="region of interest" description="Disordered" evidence="1">
    <location>
        <begin position="254"/>
        <end position="309"/>
    </location>
</feature>
<dbReference type="GeneID" id="31001943"/>
<accession>A0A225AKR2</accession>
<feature type="compositionally biased region" description="Basic and acidic residues" evidence="1">
    <location>
        <begin position="191"/>
        <end position="208"/>
    </location>
</feature>
<proteinExistence type="predicted"/>
<dbReference type="STRING" id="1441469.A0A225AKR2"/>
<feature type="compositionally biased region" description="Low complexity" evidence="1">
    <location>
        <begin position="464"/>
        <end position="475"/>
    </location>
</feature>
<dbReference type="OrthoDB" id="5404004at2759"/>
<dbReference type="RefSeq" id="XP_020122243.1">
    <property type="nucleotide sequence ID" value="XM_020264792.1"/>
</dbReference>
<dbReference type="EMBL" id="LFMY01000003">
    <property type="protein sequence ID" value="OKL62122.1"/>
    <property type="molecule type" value="Genomic_DNA"/>
</dbReference>
<feature type="compositionally biased region" description="Polar residues" evidence="1">
    <location>
        <begin position="377"/>
        <end position="396"/>
    </location>
</feature>
<feature type="compositionally biased region" description="Basic residues" evidence="1">
    <location>
        <begin position="125"/>
        <end position="134"/>
    </location>
</feature>
<feature type="region of interest" description="Disordered" evidence="1">
    <location>
        <begin position="363"/>
        <end position="425"/>
    </location>
</feature>
<feature type="compositionally biased region" description="Polar residues" evidence="1">
    <location>
        <begin position="10"/>
        <end position="20"/>
    </location>
</feature>
<comment type="caution">
    <text evidence="2">The sequence shown here is derived from an EMBL/GenBank/DDBJ whole genome shotgun (WGS) entry which is preliminary data.</text>
</comment>
<dbReference type="AlphaFoldDB" id="A0A225AKR2"/>
<reference evidence="2 3" key="1">
    <citation type="submission" date="2015-06" db="EMBL/GenBank/DDBJ databases">
        <title>Talaromyces atroroseus IBT 11181 draft genome.</title>
        <authorList>
            <person name="Rasmussen K.B."/>
            <person name="Rasmussen S."/>
            <person name="Petersen B."/>
            <person name="Sicheritz-Ponten T."/>
            <person name="Mortensen U.H."/>
            <person name="Thrane U."/>
        </authorList>
    </citation>
    <scope>NUCLEOTIDE SEQUENCE [LARGE SCALE GENOMIC DNA]</scope>
    <source>
        <strain evidence="2 3">IBT 11181</strain>
    </source>
</reference>
<feature type="compositionally biased region" description="Pro residues" evidence="1">
    <location>
        <begin position="101"/>
        <end position="112"/>
    </location>
</feature>
<feature type="region of interest" description="Disordered" evidence="1">
    <location>
        <begin position="1"/>
        <end position="151"/>
    </location>
</feature>
<evidence type="ECO:0000313" key="3">
    <source>
        <dbReference type="Proteomes" id="UP000214365"/>
    </source>
</evidence>
<evidence type="ECO:0000256" key="1">
    <source>
        <dbReference type="SAM" id="MobiDB-lite"/>
    </source>
</evidence>
<sequence>MGIFGRSRAHTTNQISQPVLTFSDAAPREDLQALRPAHSPRPYTAKAGRSVDGRGRQNVTQGFDFTVTEPHEDPSTSDPSSLNDHGVDANAIGIALGSPSMAPPPQNPPPSAPEKQEMTTSTGLLRRKPSKWKKFGGLLKSRQPETKRTREGFYQLDVETVENEKVSSSQHLINQTEVPAPSQKRNAKPTPPKDQRHGRKIDNHHADAESSLLKVDIPPVEMERYSIMFGSVLGEKPSSNLLSRRSKALDQLHVHGGEPKRPQTYKPHRRGTSPGTCRSPVFPGASGGEMTDKNIDSNHLAPRSPIRSNTFPRAAALSRNNHKRHLAVPDLTPALSTGTSFDYSSAEPSPSSFESPVIIKSQIDGGRPEPVWEMVTKPSSSIPLETSYTTRPNTKSPPLLRMGSVEQPKSATVTPRNKVETEEDDKLLLDQPSAPQHPHQLSRSHTMPLPLKIKKNKSEIQTKASAATTTTTTPTDSDDSPIAKTIEISIARSVSVTRRVPKQTLVPLGATPQAFHNENERFGEHQKLLPTLVDVGGGEYSGVHRHQKSQDIIIETI</sequence>
<dbReference type="Proteomes" id="UP000214365">
    <property type="component" value="Unassembled WGS sequence"/>
</dbReference>
<organism evidence="2 3">
    <name type="scientific">Talaromyces atroroseus</name>
    <dbReference type="NCBI Taxonomy" id="1441469"/>
    <lineage>
        <taxon>Eukaryota</taxon>
        <taxon>Fungi</taxon>
        <taxon>Dikarya</taxon>
        <taxon>Ascomycota</taxon>
        <taxon>Pezizomycotina</taxon>
        <taxon>Eurotiomycetes</taxon>
        <taxon>Eurotiomycetidae</taxon>
        <taxon>Eurotiales</taxon>
        <taxon>Trichocomaceae</taxon>
        <taxon>Talaromyces</taxon>
        <taxon>Talaromyces sect. Trachyspermi</taxon>
    </lineage>
</organism>
<gene>
    <name evidence="2" type="ORF">UA08_02188</name>
</gene>
<protein>
    <submittedName>
        <fullName evidence="2">Uncharacterized protein</fullName>
    </submittedName>
</protein>